<sequence>MMSSGLFQQSAVDGAAPAIGDSTPATKTVARRSISIFSRRGADDLLPPPLCVASTAVSVPTTALRRSWNGKRPAMPSFSTTRDWSKRSSAKGTVLHAVPAAKVIEMTALGEEMAFNPNGEILSAISDHLPATKHIATRSSCASKPTSFRRSNPPSPTKMRSRRRSDTDHRIGTWIDGVAYFDQSPIDDQPARHIADLDASRSSFNAEQPIPFPFPEPMKVKSTPILAHPMPRRIISMPSATAIPSRLKATRSMTPEAQSGCPRASSHRSYPSQSSSSSKSATDESSVYSRCSSATTLDTVITADQRTLLSPSKFSLVSPTQAGVFDDVSPRSSVSFVHPVDFNKALPPTPAGTPSPRPVQTTVSPPPALTKSLTSARNSMQKAEILPARRSLADLRLSRLAWRESGTISPTLSQAEFAVRDQLSEMTKMRPAPRSFDEGQGESNLRRGNSVKAVMQPPALPKRSRKRDWRAVEAKAQRANVPAAPARRQSFDELPRATRMKSGLPLRRMASLSHNHTRSEPMVALPRLSEREVTTQHDTETLASPISSEPDRNDVPSSPNAAEIVLLNILCSLSSLTDLRNTAIINKGMYRVYKQHEMQLVQTVVWNISRPAHERQEWIQSHDVTQSPELSIVRPRRTPRTYLSHYRKDLAVISKLKALVHERCQTFIRRETTFALSTPTHPHSQRFDDALWRIWCFCTIFGSRKGREDDITGQLDWLKGGVVNEHEGCAATVNTNLEFDMSSVLLNAPEHFATANRGGLTAAQLYDITEMWTCLSSLLQEYSGRVDQAREYGVYDNCDVAPGDIYEEERFLEEWLAHILTLGPSVVLELALLASDHSPAGFVLAKQNGWTEWSLPVYNSSFNNFLKEPVAIVYSEQIAATKLQRQDPREQEAKEMSRKRVASMAAEIRLRRQTSEYRRLPLIGMDDERPMSVLSRVSSVSTSSRGTAYSAYAPTVPSQRSFGTSSSAFPSTITSRPSISPILEYETQQHSLPNGVPLQSCDLALRKLVELGFPVTLSREALRVTDDGGSVRVDRAIDYLLRQRRQ</sequence>
<protein>
    <recommendedName>
        <fullName evidence="2">UBA domain-containing protein</fullName>
    </recommendedName>
</protein>
<feature type="compositionally biased region" description="Polar residues" evidence="1">
    <location>
        <begin position="137"/>
        <end position="152"/>
    </location>
</feature>
<dbReference type="AlphaFoldDB" id="A0A2S6C1Z3"/>
<feature type="region of interest" description="Disordered" evidence="1">
    <location>
        <begin position="532"/>
        <end position="557"/>
    </location>
</feature>
<dbReference type="OrthoDB" id="5376710at2759"/>
<feature type="region of interest" description="Disordered" evidence="1">
    <location>
        <begin position="246"/>
        <end position="289"/>
    </location>
</feature>
<gene>
    <name evidence="3" type="ORF">CBER1_00837</name>
</gene>
<comment type="caution">
    <text evidence="3">The sequence shown here is derived from an EMBL/GenBank/DDBJ whole genome shotgun (WGS) entry which is preliminary data.</text>
</comment>
<feature type="compositionally biased region" description="Low complexity" evidence="1">
    <location>
        <begin position="267"/>
        <end position="287"/>
    </location>
</feature>
<evidence type="ECO:0000313" key="4">
    <source>
        <dbReference type="Proteomes" id="UP000237631"/>
    </source>
</evidence>
<feature type="region of interest" description="Disordered" evidence="1">
    <location>
        <begin position="137"/>
        <end position="169"/>
    </location>
</feature>
<reference evidence="4" key="1">
    <citation type="journal article" date="2017" name="bioRxiv">
        <title>Conservation of a gene cluster reveals novel cercosporin biosynthetic mechanisms and extends production to the genus Colletotrichum.</title>
        <authorList>
            <person name="de Jonge R."/>
            <person name="Ebert M.K."/>
            <person name="Huitt-Roehl C.R."/>
            <person name="Pal P."/>
            <person name="Suttle J.C."/>
            <person name="Spanner R.E."/>
            <person name="Neubauer J.D."/>
            <person name="Jurick W.M.II."/>
            <person name="Stott K.A."/>
            <person name="Secor G.A."/>
            <person name="Thomma B.P.H.J."/>
            <person name="Van de Peer Y."/>
            <person name="Townsend C.A."/>
            <person name="Bolton M.D."/>
        </authorList>
    </citation>
    <scope>NUCLEOTIDE SEQUENCE [LARGE SCALE GENOMIC DNA]</scope>
    <source>
        <strain evidence="4">CBS538.71</strain>
    </source>
</reference>
<evidence type="ECO:0000313" key="3">
    <source>
        <dbReference type="EMBL" id="PPJ53726.1"/>
    </source>
</evidence>
<dbReference type="EMBL" id="PNEN01000577">
    <property type="protein sequence ID" value="PPJ53726.1"/>
    <property type="molecule type" value="Genomic_DNA"/>
</dbReference>
<evidence type="ECO:0000259" key="2">
    <source>
        <dbReference type="PROSITE" id="PS50030"/>
    </source>
</evidence>
<keyword evidence="4" id="KW-1185">Reference proteome</keyword>
<dbReference type="InterPro" id="IPR009060">
    <property type="entry name" value="UBA-like_sf"/>
</dbReference>
<proteinExistence type="predicted"/>
<feature type="region of interest" description="Disordered" evidence="1">
    <location>
        <begin position="346"/>
        <end position="381"/>
    </location>
</feature>
<accession>A0A2S6C1Z3</accession>
<feature type="compositionally biased region" description="Polar residues" evidence="1">
    <location>
        <begin position="371"/>
        <end position="381"/>
    </location>
</feature>
<feature type="domain" description="UBA" evidence="2">
    <location>
        <begin position="997"/>
        <end position="1043"/>
    </location>
</feature>
<feature type="compositionally biased region" description="Pro residues" evidence="1">
    <location>
        <begin position="347"/>
        <end position="357"/>
    </location>
</feature>
<name>A0A2S6C1Z3_9PEZI</name>
<dbReference type="InterPro" id="IPR015940">
    <property type="entry name" value="UBA"/>
</dbReference>
<dbReference type="PROSITE" id="PS50030">
    <property type="entry name" value="UBA"/>
    <property type="match status" value="1"/>
</dbReference>
<dbReference type="Proteomes" id="UP000237631">
    <property type="component" value="Unassembled WGS sequence"/>
</dbReference>
<feature type="region of interest" description="Disordered" evidence="1">
    <location>
        <begin position="428"/>
        <end position="471"/>
    </location>
</feature>
<organism evidence="3 4">
    <name type="scientific">Cercospora berteroae</name>
    <dbReference type="NCBI Taxonomy" id="357750"/>
    <lineage>
        <taxon>Eukaryota</taxon>
        <taxon>Fungi</taxon>
        <taxon>Dikarya</taxon>
        <taxon>Ascomycota</taxon>
        <taxon>Pezizomycotina</taxon>
        <taxon>Dothideomycetes</taxon>
        <taxon>Dothideomycetidae</taxon>
        <taxon>Mycosphaerellales</taxon>
        <taxon>Mycosphaerellaceae</taxon>
        <taxon>Cercospora</taxon>
    </lineage>
</organism>
<evidence type="ECO:0000256" key="1">
    <source>
        <dbReference type="SAM" id="MobiDB-lite"/>
    </source>
</evidence>
<dbReference type="STRING" id="357750.A0A2S6C1Z3"/>
<dbReference type="SUPFAM" id="SSF46934">
    <property type="entry name" value="UBA-like"/>
    <property type="match status" value="1"/>
</dbReference>